<reference evidence="3" key="2">
    <citation type="submission" date="2025-08" db="UniProtKB">
        <authorList>
            <consortium name="RefSeq"/>
        </authorList>
    </citation>
    <scope>IDENTIFICATION</scope>
    <source>
        <tissue evidence="3">Leaf</tissue>
    </source>
</reference>
<dbReference type="InterPro" id="IPR012881">
    <property type="entry name" value="DUF1685"/>
</dbReference>
<dbReference type="GeneID" id="110783877"/>
<dbReference type="OrthoDB" id="1875420at2759"/>
<dbReference type="PANTHER" id="PTHR33785:SF5">
    <property type="entry name" value="SERINE_ARGININE REPETITIVE MATRIX PROTEIN"/>
    <property type="match status" value="1"/>
</dbReference>
<evidence type="ECO:0008006" key="4">
    <source>
        <dbReference type="Google" id="ProtNLM"/>
    </source>
</evidence>
<gene>
    <name evidence="3" type="primary">LOC110783877</name>
</gene>
<evidence type="ECO:0000313" key="2">
    <source>
        <dbReference type="Proteomes" id="UP000813463"/>
    </source>
</evidence>
<feature type="region of interest" description="Disordered" evidence="1">
    <location>
        <begin position="184"/>
        <end position="230"/>
    </location>
</feature>
<keyword evidence="2" id="KW-1185">Reference proteome</keyword>
<feature type="compositionally biased region" description="Basic and acidic residues" evidence="1">
    <location>
        <begin position="304"/>
        <end position="314"/>
    </location>
</feature>
<dbReference type="PANTHER" id="PTHR33785">
    <property type="entry name" value="OS06G0550800 PROTEIN"/>
    <property type="match status" value="1"/>
</dbReference>
<protein>
    <recommendedName>
        <fullName evidence="4">DUF3741 domain-containing protein</fullName>
    </recommendedName>
</protein>
<evidence type="ECO:0000256" key="1">
    <source>
        <dbReference type="SAM" id="MobiDB-lite"/>
    </source>
</evidence>
<name>A0A9R0I7G0_SPIOL</name>
<dbReference type="Pfam" id="PF07939">
    <property type="entry name" value="DUF1685"/>
    <property type="match status" value="1"/>
</dbReference>
<organism evidence="2 3">
    <name type="scientific">Spinacia oleracea</name>
    <name type="common">Spinach</name>
    <dbReference type="NCBI Taxonomy" id="3562"/>
    <lineage>
        <taxon>Eukaryota</taxon>
        <taxon>Viridiplantae</taxon>
        <taxon>Streptophyta</taxon>
        <taxon>Embryophyta</taxon>
        <taxon>Tracheophyta</taxon>
        <taxon>Spermatophyta</taxon>
        <taxon>Magnoliopsida</taxon>
        <taxon>eudicotyledons</taxon>
        <taxon>Gunneridae</taxon>
        <taxon>Pentapetalae</taxon>
        <taxon>Caryophyllales</taxon>
        <taxon>Chenopodiaceae</taxon>
        <taxon>Chenopodioideae</taxon>
        <taxon>Anserineae</taxon>
        <taxon>Spinacia</taxon>
    </lineage>
</organism>
<feature type="compositionally biased region" description="Basic and acidic residues" evidence="1">
    <location>
        <begin position="209"/>
        <end position="230"/>
    </location>
</feature>
<dbReference type="RefSeq" id="XP_021843952.1">
    <property type="nucleotide sequence ID" value="XM_021988260.2"/>
</dbReference>
<reference evidence="2" key="1">
    <citation type="journal article" date="2021" name="Nat. Commun.">
        <title>Genomic analyses provide insights into spinach domestication and the genetic basis of agronomic traits.</title>
        <authorList>
            <person name="Cai X."/>
            <person name="Sun X."/>
            <person name="Xu C."/>
            <person name="Sun H."/>
            <person name="Wang X."/>
            <person name="Ge C."/>
            <person name="Zhang Z."/>
            <person name="Wang Q."/>
            <person name="Fei Z."/>
            <person name="Jiao C."/>
            <person name="Wang Q."/>
        </authorList>
    </citation>
    <scope>NUCLEOTIDE SEQUENCE [LARGE SCALE GENOMIC DNA]</scope>
    <source>
        <strain evidence="2">cv. Varoflay</strain>
    </source>
</reference>
<accession>A0A9R0I7G0</accession>
<evidence type="ECO:0000313" key="3">
    <source>
        <dbReference type="RefSeq" id="XP_021843952.1"/>
    </source>
</evidence>
<proteinExistence type="predicted"/>
<feature type="region of interest" description="Disordered" evidence="1">
    <location>
        <begin position="36"/>
        <end position="70"/>
    </location>
</feature>
<feature type="compositionally biased region" description="Polar residues" evidence="1">
    <location>
        <begin position="192"/>
        <end position="203"/>
    </location>
</feature>
<feature type="region of interest" description="Disordered" evidence="1">
    <location>
        <begin position="293"/>
        <end position="314"/>
    </location>
</feature>
<sequence length="335" mass="37129">MGEKNGHVGSLLEDSWFFGNSLLSKSQSSKIMVRCNSDPCPSSSSTKAEALVSDQDRASKMSSLLRTPSLPLGLGGDRKYQLGEEEDEYYEDEPRMGDLIRQAMPLPLPLPLPMPRRRLDRTPSLPPCRGKEVLSTTVVQGGGGVGRLSRRESSVESTFLLQEKGPIAVMTKLTRRASIDSSMLLPPKCTTYKGTKQSTSSTKNRPHRKLAESSKPDIKPEKLDKSKSEKSLTDLEVEELQGFKDLGFSFDNKELSPSVTQILPALQRRASLDSNHVDIVKARRPYLSESWQKISPLSTPPCPKRIDPKAPSSDDMKAQIKFWARAVASNVRQEC</sequence>
<dbReference type="KEGG" id="soe:110783877"/>
<dbReference type="Proteomes" id="UP000813463">
    <property type="component" value="Chromosome 4"/>
</dbReference>
<dbReference type="AlphaFoldDB" id="A0A9R0I7G0"/>